<keyword evidence="1" id="KW-0732">Signal</keyword>
<feature type="chain" id="PRO_5021858828" description="Porin" evidence="1">
    <location>
        <begin position="21"/>
        <end position="372"/>
    </location>
</feature>
<sequence length="372" mass="41359">MKKLLGVLALVLSVSSLAMADQDTVKEIHFSSELRQSYTDKKTNTGNGLGIAGFKGQNKEKTRWRNVLGGDLNLVDEGNLGLRFEFQNDQDISKNPFYYQSNKNTSGLFPITKGTADKSQTWENDIALYKDVKLGSWTAKWDLGWKYKSTNGNGRYAGHKGTSNEIYVGPEFGIDFFGHHFDGKAQFVYFDQSGDKDGDNAWSGSNFINGKTSGVGGNFDLATNGKVFDNKAGNLNYYVTLNNHLRDAKGKLVETGKDAKSTVYLDYVTGATYKTPELAGFYGLINTENEWEKQTARHGFKNNFSVWTGLGYKTGIDLSVGTLTLNPEVKYKVVNKETVKGSYDDGRYSSTDKYTREYNELRAGLNVGLEVK</sequence>
<dbReference type="EMBL" id="AP019835">
    <property type="protein sequence ID" value="BBM50627.1"/>
    <property type="molecule type" value="Genomic_DNA"/>
</dbReference>
<evidence type="ECO:0000256" key="1">
    <source>
        <dbReference type="SAM" id="SignalP"/>
    </source>
</evidence>
<evidence type="ECO:0008006" key="4">
    <source>
        <dbReference type="Google" id="ProtNLM"/>
    </source>
</evidence>
<protein>
    <recommendedName>
        <fullName evidence="4">Porin</fullName>
    </recommendedName>
</protein>
<gene>
    <name evidence="2" type="ORF">JMUB3934_1939</name>
</gene>
<proteinExistence type="predicted"/>
<accession>A0A510KHD2</accession>
<dbReference type="Proteomes" id="UP000321501">
    <property type="component" value="Chromosome"/>
</dbReference>
<organism evidence="2 3">
    <name type="scientific">Leptotrichia wadei</name>
    <dbReference type="NCBI Taxonomy" id="157687"/>
    <lineage>
        <taxon>Bacteria</taxon>
        <taxon>Fusobacteriati</taxon>
        <taxon>Fusobacteriota</taxon>
        <taxon>Fusobacteriia</taxon>
        <taxon>Fusobacteriales</taxon>
        <taxon>Leptotrichiaceae</taxon>
        <taxon>Leptotrichia</taxon>
    </lineage>
</organism>
<feature type="signal peptide" evidence="1">
    <location>
        <begin position="1"/>
        <end position="20"/>
    </location>
</feature>
<evidence type="ECO:0000313" key="3">
    <source>
        <dbReference type="Proteomes" id="UP000321501"/>
    </source>
</evidence>
<reference evidence="2 3" key="1">
    <citation type="submission" date="2019-07" db="EMBL/GenBank/DDBJ databases">
        <title>Complete Genome Sequence of Leptotrichia wadei Strain JMUB3934.</title>
        <authorList>
            <person name="Watanabe S."/>
            <person name="Cui L."/>
        </authorList>
    </citation>
    <scope>NUCLEOTIDE SEQUENCE [LARGE SCALE GENOMIC DNA]</scope>
    <source>
        <strain evidence="2 3">JMUB3934</strain>
    </source>
</reference>
<dbReference type="AlphaFoldDB" id="A0A510KHD2"/>
<evidence type="ECO:0000313" key="2">
    <source>
        <dbReference type="EMBL" id="BBM50627.1"/>
    </source>
</evidence>
<dbReference type="RefSeq" id="WP_146964781.1">
    <property type="nucleotide sequence ID" value="NZ_AP019835.1"/>
</dbReference>
<name>A0A510KHD2_9FUSO</name>